<keyword evidence="5 10" id="KW-1133">Transmembrane helix</keyword>
<evidence type="ECO:0000256" key="7">
    <source>
        <dbReference type="ARBA" id="ARBA00023065"/>
    </source>
</evidence>
<feature type="transmembrane region" description="Helical" evidence="10">
    <location>
        <begin position="57"/>
        <end position="77"/>
    </location>
</feature>
<evidence type="ECO:0000313" key="12">
    <source>
        <dbReference type="EMBL" id="GLI52819.1"/>
    </source>
</evidence>
<dbReference type="InterPro" id="IPR006153">
    <property type="entry name" value="Cation/H_exchanger_TM"/>
</dbReference>
<keyword evidence="3" id="KW-0050">Antiport</keyword>
<gene>
    <name evidence="12" type="ORF">TISLANDTSLP1_05120</name>
</gene>
<evidence type="ECO:0000259" key="11">
    <source>
        <dbReference type="Pfam" id="PF00999"/>
    </source>
</evidence>
<keyword evidence="9" id="KW-0739">Sodium transport</keyword>
<proteinExistence type="predicted"/>
<keyword evidence="13" id="KW-1185">Reference proteome</keyword>
<feature type="transmembrane region" description="Helical" evidence="10">
    <location>
        <begin position="118"/>
        <end position="139"/>
    </location>
</feature>
<dbReference type="GO" id="GO:0015297">
    <property type="term" value="F:antiporter activity"/>
    <property type="evidence" value="ECO:0007669"/>
    <property type="project" value="UniProtKB-KW"/>
</dbReference>
<evidence type="ECO:0000256" key="9">
    <source>
        <dbReference type="ARBA" id="ARBA00023201"/>
    </source>
</evidence>
<comment type="caution">
    <text evidence="12">The sequence shown here is derived from an EMBL/GenBank/DDBJ whole genome shotgun (WGS) entry which is preliminary data.</text>
</comment>
<dbReference type="GO" id="GO:0016020">
    <property type="term" value="C:membrane"/>
    <property type="evidence" value="ECO:0007669"/>
    <property type="project" value="UniProtKB-SubCell"/>
</dbReference>
<dbReference type="PANTHER" id="PTHR43562">
    <property type="entry name" value="NAPA-TYPE SODIUM/HYDROGEN ANTIPORTER"/>
    <property type="match status" value="1"/>
</dbReference>
<comment type="subcellular location">
    <subcellularLocation>
        <location evidence="1">Membrane</location>
        <topology evidence="1">Multi-pass membrane protein</topology>
    </subcellularLocation>
</comment>
<evidence type="ECO:0000256" key="1">
    <source>
        <dbReference type="ARBA" id="ARBA00004141"/>
    </source>
</evidence>
<dbReference type="AlphaFoldDB" id="A0A9W6LJR0"/>
<dbReference type="Proteomes" id="UP001144297">
    <property type="component" value="Unassembled WGS sequence"/>
</dbReference>
<keyword evidence="2" id="KW-0813">Transport</keyword>
<feature type="transmembrane region" description="Helical" evidence="10">
    <location>
        <begin position="30"/>
        <end position="51"/>
    </location>
</feature>
<evidence type="ECO:0000256" key="8">
    <source>
        <dbReference type="ARBA" id="ARBA00023136"/>
    </source>
</evidence>
<organism evidence="12 13">
    <name type="scientific">Thermodesulfovibrio yellowstonii</name>
    <dbReference type="NCBI Taxonomy" id="28262"/>
    <lineage>
        <taxon>Bacteria</taxon>
        <taxon>Pseudomonadati</taxon>
        <taxon>Nitrospirota</taxon>
        <taxon>Thermodesulfovibrionia</taxon>
        <taxon>Thermodesulfovibrionales</taxon>
        <taxon>Thermodesulfovibrionaceae</taxon>
        <taxon>Thermodesulfovibrio</taxon>
    </lineage>
</organism>
<reference evidence="12" key="1">
    <citation type="submission" date="2022-12" db="EMBL/GenBank/DDBJ databases">
        <title>Reference genome sequencing for broad-spectrum identification of bacterial and archaeal isolates by mass spectrometry.</title>
        <authorList>
            <person name="Sekiguchi Y."/>
            <person name="Tourlousse D.M."/>
        </authorList>
    </citation>
    <scope>NUCLEOTIDE SEQUENCE</scope>
    <source>
        <strain evidence="12">TSL-P1</strain>
    </source>
</reference>
<feature type="transmembrane region" description="Helical" evidence="10">
    <location>
        <begin position="89"/>
        <end position="112"/>
    </location>
</feature>
<feature type="transmembrane region" description="Helical" evidence="10">
    <location>
        <begin position="212"/>
        <end position="228"/>
    </location>
</feature>
<evidence type="ECO:0000256" key="2">
    <source>
        <dbReference type="ARBA" id="ARBA00022448"/>
    </source>
</evidence>
<feature type="domain" description="Cation/H+ exchanger transmembrane" evidence="11">
    <location>
        <begin position="13"/>
        <end position="367"/>
    </location>
</feature>
<feature type="transmembrane region" description="Helical" evidence="10">
    <location>
        <begin position="320"/>
        <end position="341"/>
    </location>
</feature>
<dbReference type="GO" id="GO:0006814">
    <property type="term" value="P:sodium ion transport"/>
    <property type="evidence" value="ECO:0007669"/>
    <property type="project" value="UniProtKB-KW"/>
</dbReference>
<dbReference type="GO" id="GO:1902600">
    <property type="term" value="P:proton transmembrane transport"/>
    <property type="evidence" value="ECO:0007669"/>
    <property type="project" value="InterPro"/>
</dbReference>
<dbReference type="PANTHER" id="PTHR43562:SF3">
    <property type="entry name" value="SODIUM ION_PROTON EXCHANGER (EUROFUNG)"/>
    <property type="match status" value="1"/>
</dbReference>
<dbReference type="Pfam" id="PF00999">
    <property type="entry name" value="Na_H_Exchanger"/>
    <property type="match status" value="1"/>
</dbReference>
<keyword evidence="8 10" id="KW-0472">Membrane</keyword>
<protein>
    <submittedName>
        <fullName evidence="12">Potassium transporter Kef</fullName>
    </submittedName>
</protein>
<evidence type="ECO:0000256" key="6">
    <source>
        <dbReference type="ARBA" id="ARBA00023053"/>
    </source>
</evidence>
<evidence type="ECO:0000313" key="13">
    <source>
        <dbReference type="Proteomes" id="UP001144297"/>
    </source>
</evidence>
<dbReference type="InterPro" id="IPR038770">
    <property type="entry name" value="Na+/solute_symporter_sf"/>
</dbReference>
<feature type="transmembrane region" description="Helical" evidence="10">
    <location>
        <begin position="178"/>
        <end position="200"/>
    </location>
</feature>
<accession>A0A9W6LJR0</accession>
<keyword evidence="6" id="KW-0915">Sodium</keyword>
<evidence type="ECO:0000256" key="4">
    <source>
        <dbReference type="ARBA" id="ARBA00022692"/>
    </source>
</evidence>
<keyword evidence="4 10" id="KW-0812">Transmembrane</keyword>
<keyword evidence="7" id="KW-0406">Ion transport</keyword>
<evidence type="ECO:0000256" key="3">
    <source>
        <dbReference type="ARBA" id="ARBA00022449"/>
    </source>
</evidence>
<dbReference type="EMBL" id="BSDX01000001">
    <property type="protein sequence ID" value="GLI52819.1"/>
    <property type="molecule type" value="Genomic_DNA"/>
</dbReference>
<evidence type="ECO:0000256" key="5">
    <source>
        <dbReference type="ARBA" id="ARBA00022989"/>
    </source>
</evidence>
<feature type="transmembrane region" description="Helical" evidence="10">
    <location>
        <begin position="6"/>
        <end position="23"/>
    </location>
</feature>
<feature type="transmembrane region" description="Helical" evidence="10">
    <location>
        <begin position="151"/>
        <end position="172"/>
    </location>
</feature>
<dbReference type="Gene3D" id="1.20.1530.20">
    <property type="match status" value="1"/>
</dbReference>
<evidence type="ECO:0000256" key="10">
    <source>
        <dbReference type="SAM" id="Phobius"/>
    </source>
</evidence>
<name>A0A9W6LJR0_9BACT</name>
<sequence length="386" mass="41665">MFETLLQASFWFFLALISTIIATKLRLATALTEIAVGAIASLVITGTGISIGENDLWIKFIASVGAIMLTFLAGAELEPEILKFRWKETMGIGLIAFIVPFLGCTAVAYYILDWSAKASWLAGVALSTTSVAVVYAVMLELGLNKTEFGKVILAACFVNDLGTVVALGLIFSPFTTNSLIFMAVMITIAILVPLFTSKIFKKFGNKPSEFETKYLLFILFGIGALALWSGSEAVLPAYIIGMVLAGSVGKDSQLIRRLRTLTIGFLTPIYFLRAGYFVSIPSIIAAPVALLVLLSGKMITKIAGVYPVTKLFKFRHKEGMYTTLLMSTGLTFGSISALFGLTHGIINQNQYSLLIAAVIGSAVIPTIIANAFYLPKYLLPKTKKEG</sequence>
<feature type="transmembrane region" description="Helical" evidence="10">
    <location>
        <begin position="353"/>
        <end position="374"/>
    </location>
</feature>